<organism evidence="1 2">
    <name type="scientific">Mesoterricola silvestris</name>
    <dbReference type="NCBI Taxonomy" id="2927979"/>
    <lineage>
        <taxon>Bacteria</taxon>
        <taxon>Pseudomonadati</taxon>
        <taxon>Acidobacteriota</taxon>
        <taxon>Holophagae</taxon>
        <taxon>Holophagales</taxon>
        <taxon>Holophagaceae</taxon>
        <taxon>Mesoterricola</taxon>
    </lineage>
</organism>
<gene>
    <name evidence="1" type="ORF">METEAL_16480</name>
</gene>
<evidence type="ECO:0008006" key="3">
    <source>
        <dbReference type="Google" id="ProtNLM"/>
    </source>
</evidence>
<sequence length="203" mass="22889">MSLIQGTLSLRRFLVLGPVPSEQELHEGLKEHSYRPFEDGLEEERMGWCDWRNLLILPPDRDWVVQERFAVFGLRMDSRKVPGALLKAQVDLRLQNLQKEKDLAFVGREARTSLAEEVKVELLLKVLPTPKVAEVAWDLKGGMLWTTASSSKTQSALFELFMKSFGLELQPLAPLLLAGRMLPGISVDSLMALDPLDLTLEHA</sequence>
<dbReference type="AlphaFoldDB" id="A0AA48GJT2"/>
<name>A0AA48GJT2_9BACT</name>
<evidence type="ECO:0000313" key="2">
    <source>
        <dbReference type="Proteomes" id="UP001238179"/>
    </source>
</evidence>
<protein>
    <recommendedName>
        <fullName evidence="3">Recombination-associated protein RdgC</fullName>
    </recommendedName>
</protein>
<proteinExistence type="predicted"/>
<dbReference type="EMBL" id="AP027080">
    <property type="protein sequence ID" value="BDU72474.1"/>
    <property type="molecule type" value="Genomic_DNA"/>
</dbReference>
<dbReference type="Pfam" id="PF04381">
    <property type="entry name" value="RdgC"/>
    <property type="match status" value="1"/>
</dbReference>
<evidence type="ECO:0000313" key="1">
    <source>
        <dbReference type="EMBL" id="BDU72474.1"/>
    </source>
</evidence>
<accession>A0AA48GJT2</accession>
<keyword evidence="2" id="KW-1185">Reference proteome</keyword>
<reference evidence="2" key="1">
    <citation type="journal article" date="2023" name="Int. J. Syst. Evol. Microbiol.">
        <title>Mesoterricola silvestris gen. nov., sp. nov., Mesoterricola sediminis sp. nov., Geothrix oryzae sp. nov., Geothrix edaphica sp. nov., Geothrix rubra sp. nov., and Geothrix limicola sp. nov., six novel members of Acidobacteriota isolated from soils.</title>
        <authorList>
            <person name="Itoh H."/>
            <person name="Sugisawa Y."/>
            <person name="Mise K."/>
            <person name="Xu Z."/>
            <person name="Kuniyasu M."/>
            <person name="Ushijima N."/>
            <person name="Kawano K."/>
            <person name="Kobayashi E."/>
            <person name="Shiratori Y."/>
            <person name="Masuda Y."/>
            <person name="Senoo K."/>
        </authorList>
    </citation>
    <scope>NUCLEOTIDE SEQUENCE [LARGE SCALE GENOMIC DNA]</scope>
    <source>
        <strain evidence="2">W79</strain>
    </source>
</reference>
<dbReference type="Proteomes" id="UP001238179">
    <property type="component" value="Chromosome"/>
</dbReference>
<dbReference type="InterPro" id="IPR007476">
    <property type="entry name" value="RdgC"/>
</dbReference>
<dbReference type="RefSeq" id="WP_316415380.1">
    <property type="nucleotide sequence ID" value="NZ_AP027080.1"/>
</dbReference>
<dbReference type="KEGG" id="msil:METEAL_16480"/>
<dbReference type="GO" id="GO:0006310">
    <property type="term" value="P:DNA recombination"/>
    <property type="evidence" value="ECO:0007669"/>
    <property type="project" value="InterPro"/>
</dbReference>